<dbReference type="Pfam" id="PF14054">
    <property type="entry name" value="DUF4249"/>
    <property type="match status" value="1"/>
</dbReference>
<keyword evidence="2" id="KW-1185">Reference proteome</keyword>
<protein>
    <submittedName>
        <fullName evidence="1">DUF4249 domain-containing protein</fullName>
    </submittedName>
</protein>
<accession>A0ABU8I6J9</accession>
<gene>
    <name evidence="1" type="ORF">VJ786_09145</name>
</gene>
<evidence type="ECO:0000313" key="2">
    <source>
        <dbReference type="Proteomes" id="UP001363035"/>
    </source>
</evidence>
<dbReference type="Proteomes" id="UP001363035">
    <property type="component" value="Unassembled WGS sequence"/>
</dbReference>
<dbReference type="EMBL" id="JAYLLN010000019">
    <property type="protein sequence ID" value="MEI5985069.1"/>
    <property type="molecule type" value="Genomic_DNA"/>
</dbReference>
<organism evidence="1 2">
    <name type="scientific">Sphingobacterium tenebrionis</name>
    <dbReference type="NCBI Taxonomy" id="3111775"/>
    <lineage>
        <taxon>Bacteria</taxon>
        <taxon>Pseudomonadati</taxon>
        <taxon>Bacteroidota</taxon>
        <taxon>Sphingobacteriia</taxon>
        <taxon>Sphingobacteriales</taxon>
        <taxon>Sphingobacteriaceae</taxon>
        <taxon>Sphingobacterium</taxon>
    </lineage>
</organism>
<name>A0ABU8I6J9_9SPHI</name>
<sequence>MRSILTYIAVVSLFFFNSCEEKIDIDLNDSDPRIVIEANLTNEDRNQEILVSRTVNFDSPEFDQVDNASVVVKGSNGRNYTFTHAGNGLYTNNNFFVNTQITYTLEVSVDNKTYSSKGTMVDYVEIDSMGVTKENIFNEDYYFVNLKFEDPKGVPNYYLYTVSINDGPFKFNAVQNDKFNDGQVVTHQIGGRNDEFKVGDKVKVRRQIVSKELYTYWNEYQLTNPGSAAPGNPTGNISNGALGYFGISNVRDYTVTIADADDDDLE</sequence>
<dbReference type="RefSeq" id="WP_336557645.1">
    <property type="nucleotide sequence ID" value="NZ_JAYLLN010000019.1"/>
</dbReference>
<evidence type="ECO:0000313" key="1">
    <source>
        <dbReference type="EMBL" id="MEI5985069.1"/>
    </source>
</evidence>
<proteinExistence type="predicted"/>
<dbReference type="InterPro" id="IPR025345">
    <property type="entry name" value="DUF4249"/>
</dbReference>
<comment type="caution">
    <text evidence="1">The sequence shown here is derived from an EMBL/GenBank/DDBJ whole genome shotgun (WGS) entry which is preliminary data.</text>
</comment>
<reference evidence="1 2" key="1">
    <citation type="submission" date="2024-01" db="EMBL/GenBank/DDBJ databases">
        <title>Sphingobacterium tenebrionis sp. nov., a novel endophyte isolated from tenebrio molitor intestines.</title>
        <authorList>
            <person name="Zhang C."/>
        </authorList>
    </citation>
    <scope>NUCLEOTIDE SEQUENCE [LARGE SCALE GENOMIC DNA]</scope>
    <source>
        <strain evidence="1 2">PU5-4</strain>
    </source>
</reference>